<evidence type="ECO:0000313" key="1">
    <source>
        <dbReference type="EMBL" id="KZV42408.1"/>
    </source>
</evidence>
<name>A0A2Z7CDG9_9LAMI</name>
<dbReference type="EMBL" id="KQ999067">
    <property type="protein sequence ID" value="KZV42408.1"/>
    <property type="molecule type" value="Genomic_DNA"/>
</dbReference>
<dbReference type="AlphaFoldDB" id="A0A2Z7CDG9"/>
<protein>
    <recommendedName>
        <fullName evidence="3">Dystroglycan-like</fullName>
    </recommendedName>
</protein>
<dbReference type="Proteomes" id="UP000250235">
    <property type="component" value="Unassembled WGS sequence"/>
</dbReference>
<gene>
    <name evidence="1" type="ORF">F511_39863</name>
</gene>
<keyword evidence="2" id="KW-1185">Reference proteome</keyword>
<evidence type="ECO:0000313" key="2">
    <source>
        <dbReference type="Proteomes" id="UP000250235"/>
    </source>
</evidence>
<proteinExistence type="predicted"/>
<evidence type="ECO:0008006" key="3">
    <source>
        <dbReference type="Google" id="ProtNLM"/>
    </source>
</evidence>
<accession>A0A2Z7CDG9</accession>
<organism evidence="1 2">
    <name type="scientific">Dorcoceras hygrometricum</name>
    <dbReference type="NCBI Taxonomy" id="472368"/>
    <lineage>
        <taxon>Eukaryota</taxon>
        <taxon>Viridiplantae</taxon>
        <taxon>Streptophyta</taxon>
        <taxon>Embryophyta</taxon>
        <taxon>Tracheophyta</taxon>
        <taxon>Spermatophyta</taxon>
        <taxon>Magnoliopsida</taxon>
        <taxon>eudicotyledons</taxon>
        <taxon>Gunneridae</taxon>
        <taxon>Pentapetalae</taxon>
        <taxon>asterids</taxon>
        <taxon>lamiids</taxon>
        <taxon>Lamiales</taxon>
        <taxon>Gesneriaceae</taxon>
        <taxon>Didymocarpoideae</taxon>
        <taxon>Trichosporeae</taxon>
        <taxon>Loxocarpinae</taxon>
        <taxon>Dorcoceras</taxon>
    </lineage>
</organism>
<sequence length="400" mass="43869">MASGLSGFLGCPAVLYEYALTEFFVNGSVRDGKVVSTICGKQVDITEELFASTFEFPVDGLKDLSEIPKDIVFDARSIFSFSGEQVNTSSKKREMKFEFRLLSDILAKTISVKAGSFDAVTQERFLMMAAITCGVVINWNRLLFNILKDMVTAGSRQANGYAIQISLLLENVPNLELGDSSEFPSSKILTKKTVHRYIAVNDKVGVEEVTDVPRVKKTPVKKAVSRKRPAAVDELIVKKKRTRVGKAAVVATDSALEAIPVQAVAPISTMPPLAPKHKIQKRKRRLALGSDDETVGEPTTVAVEVAIENIVETEGRDAFDQIIEQVIAENAQVETDVGRTNDSGPDVEDQGVKTTDETELWFNLPYEVFHDRPSEGMVETASNTEEEFVSEKVTATDIGV</sequence>
<reference evidence="1 2" key="1">
    <citation type="journal article" date="2015" name="Proc. Natl. Acad. Sci. U.S.A.">
        <title>The resurrection genome of Boea hygrometrica: A blueprint for survival of dehydration.</title>
        <authorList>
            <person name="Xiao L."/>
            <person name="Yang G."/>
            <person name="Zhang L."/>
            <person name="Yang X."/>
            <person name="Zhao S."/>
            <person name="Ji Z."/>
            <person name="Zhou Q."/>
            <person name="Hu M."/>
            <person name="Wang Y."/>
            <person name="Chen M."/>
            <person name="Xu Y."/>
            <person name="Jin H."/>
            <person name="Xiao X."/>
            <person name="Hu G."/>
            <person name="Bao F."/>
            <person name="Hu Y."/>
            <person name="Wan P."/>
            <person name="Li L."/>
            <person name="Deng X."/>
            <person name="Kuang T."/>
            <person name="Xiang C."/>
            <person name="Zhu J.K."/>
            <person name="Oliver M.J."/>
            <person name="He Y."/>
        </authorList>
    </citation>
    <scope>NUCLEOTIDE SEQUENCE [LARGE SCALE GENOMIC DNA]</scope>
    <source>
        <strain evidence="2">cv. XS01</strain>
    </source>
</reference>